<name>A0A1M5Y7V8_9CLOT</name>
<feature type="transmembrane region" description="Helical" evidence="1">
    <location>
        <begin position="92"/>
        <end position="112"/>
    </location>
</feature>
<feature type="transmembrane region" description="Helical" evidence="1">
    <location>
        <begin position="12"/>
        <end position="28"/>
    </location>
</feature>
<dbReference type="AlphaFoldDB" id="A0A1M5Y7V8"/>
<keyword evidence="1" id="KW-1133">Transmembrane helix</keyword>
<keyword evidence="1" id="KW-0472">Membrane</keyword>
<accession>A0A1M5Y7V8</accession>
<protein>
    <submittedName>
        <fullName evidence="2">Uncharacterized protein</fullName>
    </submittedName>
</protein>
<proteinExistence type="predicted"/>
<evidence type="ECO:0000256" key="1">
    <source>
        <dbReference type="SAM" id="Phobius"/>
    </source>
</evidence>
<organism evidence="2 3">
    <name type="scientific">Clostridium grantii DSM 8605</name>
    <dbReference type="NCBI Taxonomy" id="1121316"/>
    <lineage>
        <taxon>Bacteria</taxon>
        <taxon>Bacillati</taxon>
        <taxon>Bacillota</taxon>
        <taxon>Clostridia</taxon>
        <taxon>Eubacteriales</taxon>
        <taxon>Clostridiaceae</taxon>
        <taxon>Clostridium</taxon>
    </lineage>
</organism>
<keyword evidence="3" id="KW-1185">Reference proteome</keyword>
<feature type="transmembrane region" description="Helical" evidence="1">
    <location>
        <begin position="124"/>
        <end position="145"/>
    </location>
</feature>
<keyword evidence="1" id="KW-0812">Transmembrane</keyword>
<sequence length="148" mass="17016">MNKINEWFNKPINFGIVIALLVACMPYLSDKLKVGVLILVCVVLVEEVIRYIILGRPFFGILIMILSLASVIPFAIVLLIETYLTKYINYKTYFEFITAITFTLFYITLVIIGYKNNTELRKFIVIVHIIMFFLVCFVGIMASIVKSN</sequence>
<dbReference type="STRING" id="1121316.SAMN02745207_04264"/>
<reference evidence="2 3" key="1">
    <citation type="submission" date="2016-11" db="EMBL/GenBank/DDBJ databases">
        <authorList>
            <person name="Jaros S."/>
            <person name="Januszkiewicz K."/>
            <person name="Wedrychowicz H."/>
        </authorList>
    </citation>
    <scope>NUCLEOTIDE SEQUENCE [LARGE SCALE GENOMIC DNA]</scope>
    <source>
        <strain evidence="2 3">DSM 8605</strain>
    </source>
</reference>
<dbReference type="EMBL" id="FQXM01000066">
    <property type="protein sequence ID" value="SHI08062.1"/>
    <property type="molecule type" value="Genomic_DNA"/>
</dbReference>
<evidence type="ECO:0000313" key="2">
    <source>
        <dbReference type="EMBL" id="SHI08062.1"/>
    </source>
</evidence>
<evidence type="ECO:0000313" key="3">
    <source>
        <dbReference type="Proteomes" id="UP000184447"/>
    </source>
</evidence>
<dbReference type="PROSITE" id="PS51257">
    <property type="entry name" value="PROKAR_LIPOPROTEIN"/>
    <property type="match status" value="1"/>
</dbReference>
<feature type="transmembrane region" description="Helical" evidence="1">
    <location>
        <begin position="34"/>
        <end position="53"/>
    </location>
</feature>
<dbReference type="RefSeq" id="WP_073341020.1">
    <property type="nucleotide sequence ID" value="NZ_FQXM01000066.1"/>
</dbReference>
<dbReference type="Proteomes" id="UP000184447">
    <property type="component" value="Unassembled WGS sequence"/>
</dbReference>
<gene>
    <name evidence="2" type="ORF">SAMN02745207_04264</name>
</gene>
<feature type="transmembrane region" description="Helical" evidence="1">
    <location>
        <begin position="58"/>
        <end position="80"/>
    </location>
</feature>